<reference evidence="2" key="2">
    <citation type="journal article" date="2022" name="Microb. Genom.">
        <title>A chromosome-scale genome assembly of the tomato pathogen Cladosporium fulvum reveals a compartmentalized genome architecture and the presence of a dispensable chromosome.</title>
        <authorList>
            <person name="Zaccaron A.Z."/>
            <person name="Chen L.H."/>
            <person name="Samaras A."/>
            <person name="Stergiopoulos I."/>
        </authorList>
    </citation>
    <scope>NUCLEOTIDE SEQUENCE</scope>
    <source>
        <strain evidence="2">Race5_Kim</strain>
    </source>
</reference>
<name>A0A9Q8LFC4_PASFU</name>
<dbReference type="EMBL" id="CP090166">
    <property type="protein sequence ID" value="UJO16445.1"/>
    <property type="molecule type" value="Genomic_DNA"/>
</dbReference>
<dbReference type="RefSeq" id="XP_047760811.1">
    <property type="nucleotide sequence ID" value="XM_047903792.1"/>
</dbReference>
<keyword evidence="3" id="KW-1185">Reference proteome</keyword>
<dbReference type="Gene3D" id="2.60.20.10">
    <property type="entry name" value="Crystallins"/>
    <property type="match status" value="1"/>
</dbReference>
<evidence type="ECO:0000313" key="3">
    <source>
        <dbReference type="Proteomes" id="UP000756132"/>
    </source>
</evidence>
<protein>
    <submittedName>
        <fullName evidence="2">Uncharacterized protein</fullName>
    </submittedName>
</protein>
<gene>
    <name evidence="2" type="ORF">CLAFUR5_04644</name>
</gene>
<dbReference type="SUPFAM" id="SSF49695">
    <property type="entry name" value="gamma-Crystallin-like"/>
    <property type="match status" value="1"/>
</dbReference>
<sequence length="107" mass="11990">MLFPTTLLFAALTTLVSSAPLLETRQAATVVRFYTEKDFGENLPTSVKDSVSSFKIGVYKCRFFEHDGCTGKSQWFDEDWHNMRARGGNYGYKGDQNDEVSSAICST</sequence>
<dbReference type="GeneID" id="71984522"/>
<dbReference type="InterPro" id="IPR011024">
    <property type="entry name" value="G_crystallin-like"/>
</dbReference>
<evidence type="ECO:0000313" key="2">
    <source>
        <dbReference type="EMBL" id="UJO16445.1"/>
    </source>
</evidence>
<proteinExistence type="predicted"/>
<accession>A0A9Q8LFC4</accession>
<feature type="chain" id="PRO_5040194714" evidence="1">
    <location>
        <begin position="19"/>
        <end position="107"/>
    </location>
</feature>
<dbReference type="Proteomes" id="UP000756132">
    <property type="component" value="Chromosome 4"/>
</dbReference>
<organism evidence="2 3">
    <name type="scientific">Passalora fulva</name>
    <name type="common">Tomato leaf mold</name>
    <name type="synonym">Cladosporium fulvum</name>
    <dbReference type="NCBI Taxonomy" id="5499"/>
    <lineage>
        <taxon>Eukaryota</taxon>
        <taxon>Fungi</taxon>
        <taxon>Dikarya</taxon>
        <taxon>Ascomycota</taxon>
        <taxon>Pezizomycotina</taxon>
        <taxon>Dothideomycetes</taxon>
        <taxon>Dothideomycetidae</taxon>
        <taxon>Mycosphaerellales</taxon>
        <taxon>Mycosphaerellaceae</taxon>
        <taxon>Fulvia</taxon>
    </lineage>
</organism>
<dbReference type="OMA" id="NCQGANQ"/>
<keyword evidence="1" id="KW-0732">Signal</keyword>
<feature type="signal peptide" evidence="1">
    <location>
        <begin position="1"/>
        <end position="18"/>
    </location>
</feature>
<evidence type="ECO:0000256" key="1">
    <source>
        <dbReference type="SAM" id="SignalP"/>
    </source>
</evidence>
<dbReference type="AlphaFoldDB" id="A0A9Q8LFC4"/>
<dbReference type="OrthoDB" id="3641806at2759"/>
<dbReference type="KEGG" id="ffu:CLAFUR5_04644"/>
<reference evidence="2" key="1">
    <citation type="submission" date="2021-12" db="EMBL/GenBank/DDBJ databases">
        <authorList>
            <person name="Zaccaron A."/>
            <person name="Stergiopoulos I."/>
        </authorList>
    </citation>
    <scope>NUCLEOTIDE SEQUENCE</scope>
    <source>
        <strain evidence="2">Race5_Kim</strain>
    </source>
</reference>